<evidence type="ECO:0000313" key="3">
    <source>
        <dbReference type="Proteomes" id="UP000287033"/>
    </source>
</evidence>
<dbReference type="OrthoDB" id="205993at2759"/>
<feature type="compositionally biased region" description="Basic residues" evidence="1">
    <location>
        <begin position="279"/>
        <end position="291"/>
    </location>
</feature>
<dbReference type="PANTHER" id="PTHR22684">
    <property type="entry name" value="NULP1-RELATED"/>
    <property type="match status" value="1"/>
</dbReference>
<name>A0A401SR57_CHIPU</name>
<dbReference type="AlphaFoldDB" id="A0A401SR57"/>
<organism evidence="2 3">
    <name type="scientific">Chiloscyllium punctatum</name>
    <name type="common">Brownbanded bambooshark</name>
    <name type="synonym">Hemiscyllium punctatum</name>
    <dbReference type="NCBI Taxonomy" id="137246"/>
    <lineage>
        <taxon>Eukaryota</taxon>
        <taxon>Metazoa</taxon>
        <taxon>Chordata</taxon>
        <taxon>Craniata</taxon>
        <taxon>Vertebrata</taxon>
        <taxon>Chondrichthyes</taxon>
        <taxon>Elasmobranchii</taxon>
        <taxon>Galeomorphii</taxon>
        <taxon>Galeoidea</taxon>
        <taxon>Orectolobiformes</taxon>
        <taxon>Hemiscylliidae</taxon>
        <taxon>Chiloscyllium</taxon>
    </lineage>
</organism>
<dbReference type="PANTHER" id="PTHR22684:SF0">
    <property type="entry name" value="RIBOSOME QUALITY CONTROL COMPLEX SUBUNIT TCF25"/>
    <property type="match status" value="1"/>
</dbReference>
<dbReference type="InterPro" id="IPR006994">
    <property type="entry name" value="TCF25/Rqc1"/>
</dbReference>
<accession>A0A401SR57</accession>
<feature type="compositionally biased region" description="Basic and acidic residues" evidence="1">
    <location>
        <begin position="163"/>
        <end position="177"/>
    </location>
</feature>
<evidence type="ECO:0000256" key="1">
    <source>
        <dbReference type="SAM" id="MobiDB-lite"/>
    </source>
</evidence>
<feature type="compositionally biased region" description="Basic and acidic residues" evidence="1">
    <location>
        <begin position="219"/>
        <end position="228"/>
    </location>
</feature>
<sequence length="836" mass="96499">MFLVNEPADEEFEGFHVTEEKKMIASLVTYVQNLSDESVNKLHEADIEKMLKIDNDVLVMHSLNDGNIAAMVLNMDSCTDKCEDSSGDDDELVNTVGKKSPLMGHGRAEFRWERRVRSGVLSRVPSRRRAGPGSEPGPGVGREAGQADKQRVVTMSSRSLRKLRGERIQEPLKHFVDQEEEEEKPLEPAPTGKRRRSRRNKAAAGSLPQLKSEADGETDATKEKHLIEESDGISLRLKDSSTGDTDQIETMQNIENEELEKENEELENESDVLQTNSHNKPKRKKKKKKNRNSTPDDTQEVVTDDIDNILQDLERPNGFHYQTRTASAESRPLLYVEHRNLNPETELKRYFGARAVLGDQRSKQRHRSLHRSTWLTTPKDTWPRYTKTGISMQLLETKSGVQYFTFEHNRDYQQVQFKFLDAVDSMDPNNILTLLRVNPHHIDSLLQLSDICRMQEDQEMARDLIEKALYCFESAFHPVFSLTNGNSRLDYRRAENRSFFLALYKHMIFLENRGCPRTALEFCKLIRSLDPERDPLCALLIIDFLALRAREYAFLTRLYEEWEFHLNLSQLPNFAFSVPLAYYHLSQREDLSDAECCQKQERAKRLIQNALIVFPSVLMPLLDLCSVQADQAVLSHKYFGFDVQIRQPSALKQLVTLFIGRNWMLWKEPRIMSWLEENVKEVLSRVDANDPLVQESENKRRIRYQNVPRNIYRHIILSEIKEAIATLPPEVTAQPVMGYDPLPPLDGIVTYTRPERINRAADGSTLSLFFRSLLPNFNLQEDRRQNVEGEGAEDQHELNQGVNRLMAAMRDMLANIHFQEPPQEEYQDGDGDGEWD</sequence>
<feature type="compositionally biased region" description="Basic residues" evidence="1">
    <location>
        <begin position="192"/>
        <end position="201"/>
    </location>
</feature>
<protein>
    <recommendedName>
        <fullName evidence="4">Transcription factor 25</fullName>
    </recommendedName>
</protein>
<dbReference type="STRING" id="137246.A0A401SR57"/>
<feature type="region of interest" description="Disordered" evidence="1">
    <location>
        <begin position="121"/>
        <end position="247"/>
    </location>
</feature>
<feature type="region of interest" description="Disordered" evidence="1">
    <location>
        <begin position="259"/>
        <end position="301"/>
    </location>
</feature>
<evidence type="ECO:0000313" key="2">
    <source>
        <dbReference type="EMBL" id="GCC32884.1"/>
    </source>
</evidence>
<proteinExistence type="predicted"/>
<gene>
    <name evidence="2" type="ORF">chiPu_0011348</name>
</gene>
<comment type="caution">
    <text evidence="2">The sequence shown here is derived from an EMBL/GenBank/DDBJ whole genome shotgun (WGS) entry which is preliminary data.</text>
</comment>
<feature type="compositionally biased region" description="Acidic residues" evidence="1">
    <location>
        <begin position="259"/>
        <end position="270"/>
    </location>
</feature>
<dbReference type="GO" id="GO:1990112">
    <property type="term" value="C:RQC complex"/>
    <property type="evidence" value="ECO:0007669"/>
    <property type="project" value="TreeGrafter"/>
</dbReference>
<dbReference type="Pfam" id="PF04910">
    <property type="entry name" value="Tcf25"/>
    <property type="match status" value="1"/>
</dbReference>
<dbReference type="OMA" id="CESIFAP"/>
<evidence type="ECO:0008006" key="4">
    <source>
        <dbReference type="Google" id="ProtNLM"/>
    </source>
</evidence>
<dbReference type="EMBL" id="BEZZ01000469">
    <property type="protein sequence ID" value="GCC32884.1"/>
    <property type="molecule type" value="Genomic_DNA"/>
</dbReference>
<dbReference type="Proteomes" id="UP000287033">
    <property type="component" value="Unassembled WGS sequence"/>
</dbReference>
<reference evidence="2 3" key="1">
    <citation type="journal article" date="2018" name="Nat. Ecol. Evol.">
        <title>Shark genomes provide insights into elasmobranch evolution and the origin of vertebrates.</title>
        <authorList>
            <person name="Hara Y"/>
            <person name="Yamaguchi K"/>
            <person name="Onimaru K"/>
            <person name="Kadota M"/>
            <person name="Koyanagi M"/>
            <person name="Keeley SD"/>
            <person name="Tatsumi K"/>
            <person name="Tanaka K"/>
            <person name="Motone F"/>
            <person name="Kageyama Y"/>
            <person name="Nozu R"/>
            <person name="Adachi N"/>
            <person name="Nishimura O"/>
            <person name="Nakagawa R"/>
            <person name="Tanegashima C"/>
            <person name="Kiyatake I"/>
            <person name="Matsumoto R"/>
            <person name="Murakumo K"/>
            <person name="Nishida K"/>
            <person name="Terakita A"/>
            <person name="Kuratani S"/>
            <person name="Sato K"/>
            <person name="Hyodo S Kuraku.S."/>
        </authorList>
    </citation>
    <scope>NUCLEOTIDE SEQUENCE [LARGE SCALE GENOMIC DNA]</scope>
</reference>
<keyword evidence="3" id="KW-1185">Reference proteome</keyword>